<name>A0A023D146_ACIMT</name>
<dbReference type="EMBL" id="BAND01000009">
    <property type="protein sequence ID" value="GAJ27878.1"/>
    <property type="molecule type" value="Genomic_DNA"/>
</dbReference>
<dbReference type="Proteomes" id="UP000019760">
    <property type="component" value="Unassembled WGS sequence"/>
</dbReference>
<protein>
    <submittedName>
        <fullName evidence="1">Uncharacterized protein</fullName>
    </submittedName>
</protein>
<keyword evidence="2" id="KW-1185">Reference proteome</keyword>
<evidence type="ECO:0000313" key="1">
    <source>
        <dbReference type="EMBL" id="GAJ27878.1"/>
    </source>
</evidence>
<evidence type="ECO:0000313" key="2">
    <source>
        <dbReference type="Proteomes" id="UP000019760"/>
    </source>
</evidence>
<sequence length="67" mass="7515">MNHDNLDKEAILWARLQIIEYEFSPEQTIFAMAKAIEVLASDSRLADDAKAKIEEAARVISHLTSQG</sequence>
<dbReference type="AlphaFoldDB" id="A0A023D146"/>
<accession>A0A023D146</accession>
<proteinExistence type="predicted"/>
<reference evidence="1 2" key="2">
    <citation type="journal article" date="2014" name="FEMS Microbiol. Lett.">
        <title>Draft genomic DNA sequence of the facultatively methylotrophic bacterium Acidomonas methanolica type strain MB58.</title>
        <authorList>
            <person name="Higashiura N."/>
            <person name="Hadano H."/>
            <person name="Hirakawa H."/>
            <person name="Matsutani M."/>
            <person name="Takabe S."/>
            <person name="Matsushita K."/>
            <person name="Azuma Y."/>
        </authorList>
    </citation>
    <scope>NUCLEOTIDE SEQUENCE [LARGE SCALE GENOMIC DNA]</scope>
    <source>
        <strain evidence="1 2">MB58</strain>
    </source>
</reference>
<dbReference type="RefSeq" id="WP_042055837.1">
    <property type="nucleotide sequence ID" value="NZ_BAND01000009.1"/>
</dbReference>
<comment type="caution">
    <text evidence="1">The sequence shown here is derived from an EMBL/GenBank/DDBJ whole genome shotgun (WGS) entry which is preliminary data.</text>
</comment>
<reference evidence="2" key="1">
    <citation type="journal article" date="2014" name="FEMS Microbiol. Lett.">
        <title>Draft Genomic DNA Sequence of the Facultatively Methylotrophic Bacterium Acidomonas methanolica type strain MB58.</title>
        <authorList>
            <person name="Higashiura N."/>
            <person name="Hadano H."/>
            <person name="Hirakawa H."/>
            <person name="Matsutani M."/>
            <person name="Takabe S."/>
            <person name="Matsushita K."/>
            <person name="Azuma Y."/>
        </authorList>
    </citation>
    <scope>NUCLEOTIDE SEQUENCE [LARGE SCALE GENOMIC DNA]</scope>
    <source>
        <strain evidence="2">MB58</strain>
    </source>
</reference>
<organism evidence="1 2">
    <name type="scientific">Acidomonas methanolica NBRC 104435</name>
    <dbReference type="NCBI Taxonomy" id="1231351"/>
    <lineage>
        <taxon>Bacteria</taxon>
        <taxon>Pseudomonadati</taxon>
        <taxon>Pseudomonadota</taxon>
        <taxon>Alphaproteobacteria</taxon>
        <taxon>Acetobacterales</taxon>
        <taxon>Acetobacteraceae</taxon>
        <taxon>Acidomonas</taxon>
    </lineage>
</organism>
<gene>
    <name evidence="1" type="ORF">Amme_009_015</name>
</gene>